<sequence>MLSTTSQVLVRNKELFETGKWLFVNPPEADIFSALSNADIYGFHQFFDVYQQCPNNQKHVFEAHYPIEQSEGKLFDGAVIYMPKSKEHASLLIANMAACVKPNSNIFLVGENKSGIKSADKLFANVSQRINKIDSARHCSLYCALLENTATFDIKSFIKYEDIQVSKTTCKIAFMPGIFSAGALDPATQLLIENLPEQLTGNVLDFASGSGVIGCFAAKNNPGINLTLCDVSAVATYCSQLSLSANNLQGKVLASNGLAEIKQKFDTVLTNPPFHTGIKTDYSVTDQFIKQVKFALGPKGILMLVANRFLPYPDIIKGSLNSVSTLAQTSKFSLYRAQK</sequence>
<evidence type="ECO:0000256" key="3">
    <source>
        <dbReference type="ARBA" id="ARBA00022603"/>
    </source>
</evidence>
<comment type="caution">
    <text evidence="9">The sequence shown here is derived from an EMBL/GenBank/DDBJ whole genome shotgun (WGS) entry which is preliminary data.</text>
</comment>
<reference evidence="9 10" key="1">
    <citation type="journal article" date="2017" name="Antonie Van Leeuwenhoek">
        <title>Rhizobium rhizosphaerae sp. nov., a novel species isolated from rice rhizosphere.</title>
        <authorList>
            <person name="Zhao J.J."/>
            <person name="Zhang J."/>
            <person name="Zhang R.J."/>
            <person name="Zhang C.W."/>
            <person name="Yin H.Q."/>
            <person name="Zhang X.X."/>
        </authorList>
    </citation>
    <scope>NUCLEOTIDE SEQUENCE [LARGE SCALE GENOMIC DNA]</scope>
    <source>
        <strain evidence="9 10">E3</strain>
    </source>
</reference>
<dbReference type="STRING" id="1127673.GLIP_1117"/>
<dbReference type="Pfam" id="PF05175">
    <property type="entry name" value="MTS"/>
    <property type="match status" value="1"/>
</dbReference>
<keyword evidence="5 6" id="KW-0949">S-adenosyl-L-methionine</keyword>
<dbReference type="EC" id="2.1.1.172" evidence="6"/>
<dbReference type="eggNOG" id="COG2813">
    <property type="taxonomic scope" value="Bacteria"/>
</dbReference>
<dbReference type="GO" id="GO:0003676">
    <property type="term" value="F:nucleic acid binding"/>
    <property type="evidence" value="ECO:0007669"/>
    <property type="project" value="InterPro"/>
</dbReference>
<dbReference type="GO" id="GO:0052914">
    <property type="term" value="F:16S rRNA (guanine(1207)-N(2))-methyltransferase activity"/>
    <property type="evidence" value="ECO:0007669"/>
    <property type="project" value="UniProtKB-EC"/>
</dbReference>
<dbReference type="HAMAP" id="MF_01862">
    <property type="entry name" value="16SrRNA_methyltr_C"/>
    <property type="match status" value="1"/>
</dbReference>
<evidence type="ECO:0000259" key="8">
    <source>
        <dbReference type="Pfam" id="PF08468"/>
    </source>
</evidence>
<dbReference type="GO" id="GO:0005737">
    <property type="term" value="C:cytoplasm"/>
    <property type="evidence" value="ECO:0007669"/>
    <property type="project" value="UniProtKB-SubCell"/>
</dbReference>
<dbReference type="InterPro" id="IPR023543">
    <property type="entry name" value="rRNA_ssu_MeTfrase_C"/>
</dbReference>
<evidence type="ECO:0000256" key="5">
    <source>
        <dbReference type="ARBA" id="ARBA00022691"/>
    </source>
</evidence>
<gene>
    <name evidence="6 9" type="primary">rsmC</name>
    <name evidence="9" type="ORF">GLIP_1117</name>
</gene>
<name>K6YAR6_9ALTE</name>
<comment type="subunit">
    <text evidence="6">Monomer.</text>
</comment>
<evidence type="ECO:0000313" key="10">
    <source>
        <dbReference type="Proteomes" id="UP000006334"/>
    </source>
</evidence>
<evidence type="ECO:0000313" key="9">
    <source>
        <dbReference type="EMBL" id="GAC13758.1"/>
    </source>
</evidence>
<comment type="function">
    <text evidence="6">Specifically methylates the guanine in position 1207 of 16S rRNA in the 30S particle.</text>
</comment>
<dbReference type="InterPro" id="IPR029063">
    <property type="entry name" value="SAM-dependent_MTases_sf"/>
</dbReference>
<dbReference type="InterPro" id="IPR013675">
    <property type="entry name" value="Mtase_sm_N"/>
</dbReference>
<comment type="similarity">
    <text evidence="6">Belongs to the methyltransferase superfamily. RsmC family.</text>
</comment>
<organism evidence="9 10">
    <name type="scientific">Aliiglaciecola lipolytica E3</name>
    <dbReference type="NCBI Taxonomy" id="1127673"/>
    <lineage>
        <taxon>Bacteria</taxon>
        <taxon>Pseudomonadati</taxon>
        <taxon>Pseudomonadota</taxon>
        <taxon>Gammaproteobacteria</taxon>
        <taxon>Alteromonadales</taxon>
        <taxon>Alteromonadaceae</taxon>
        <taxon>Aliiglaciecola</taxon>
    </lineage>
</organism>
<keyword evidence="10" id="KW-1185">Reference proteome</keyword>
<feature type="domain" description="Methyltransferase small" evidence="7">
    <location>
        <begin position="172"/>
        <end position="336"/>
    </location>
</feature>
<accession>K6YAR6</accession>
<keyword evidence="2 6" id="KW-0698">rRNA processing</keyword>
<dbReference type="InterPro" id="IPR002052">
    <property type="entry name" value="DNA_methylase_N6_adenine_CS"/>
</dbReference>
<evidence type="ECO:0000256" key="6">
    <source>
        <dbReference type="HAMAP-Rule" id="MF_01862"/>
    </source>
</evidence>
<evidence type="ECO:0000259" key="7">
    <source>
        <dbReference type="Pfam" id="PF05175"/>
    </source>
</evidence>
<dbReference type="EMBL" id="BAEN01000022">
    <property type="protein sequence ID" value="GAC13758.1"/>
    <property type="molecule type" value="Genomic_DNA"/>
</dbReference>
<evidence type="ECO:0000256" key="1">
    <source>
        <dbReference type="ARBA" id="ARBA00022490"/>
    </source>
</evidence>
<dbReference type="OrthoDB" id="9816072at2"/>
<dbReference type="Pfam" id="PF08468">
    <property type="entry name" value="MTS_N"/>
    <property type="match status" value="1"/>
</dbReference>
<evidence type="ECO:0000256" key="2">
    <source>
        <dbReference type="ARBA" id="ARBA00022552"/>
    </source>
</evidence>
<keyword evidence="4 6" id="KW-0808">Transferase</keyword>
<comment type="catalytic activity">
    <reaction evidence="6">
        <text>guanosine(1207) in 16S rRNA + S-adenosyl-L-methionine = N(2)-methylguanosine(1207) in 16S rRNA + S-adenosyl-L-homocysteine + H(+)</text>
        <dbReference type="Rhea" id="RHEA:42736"/>
        <dbReference type="Rhea" id="RHEA-COMP:10213"/>
        <dbReference type="Rhea" id="RHEA-COMP:10214"/>
        <dbReference type="ChEBI" id="CHEBI:15378"/>
        <dbReference type="ChEBI" id="CHEBI:57856"/>
        <dbReference type="ChEBI" id="CHEBI:59789"/>
        <dbReference type="ChEBI" id="CHEBI:74269"/>
        <dbReference type="ChEBI" id="CHEBI:74481"/>
        <dbReference type="EC" id="2.1.1.172"/>
    </reaction>
</comment>
<dbReference type="PANTHER" id="PTHR47816">
    <property type="entry name" value="RIBOSOMAL RNA SMALL SUBUNIT METHYLTRANSFERASE C"/>
    <property type="match status" value="1"/>
</dbReference>
<evidence type="ECO:0000256" key="4">
    <source>
        <dbReference type="ARBA" id="ARBA00022679"/>
    </source>
</evidence>
<dbReference type="AlphaFoldDB" id="K6YAR6"/>
<keyword evidence="3 6" id="KW-0489">Methyltransferase</keyword>
<dbReference type="RefSeq" id="WP_008843575.1">
    <property type="nucleotide sequence ID" value="NZ_BAEN01000022.1"/>
</dbReference>
<dbReference type="PROSITE" id="PS00092">
    <property type="entry name" value="N6_MTASE"/>
    <property type="match status" value="1"/>
</dbReference>
<proteinExistence type="inferred from homology"/>
<dbReference type="PANTHER" id="PTHR47816:SF4">
    <property type="entry name" value="RIBOSOMAL RNA SMALL SUBUNIT METHYLTRANSFERASE C"/>
    <property type="match status" value="1"/>
</dbReference>
<dbReference type="SUPFAM" id="SSF53335">
    <property type="entry name" value="S-adenosyl-L-methionine-dependent methyltransferases"/>
    <property type="match status" value="1"/>
</dbReference>
<comment type="subcellular location">
    <subcellularLocation>
        <location evidence="6">Cytoplasm</location>
    </subcellularLocation>
</comment>
<feature type="domain" description="Methyltransferase small N-terminal" evidence="8">
    <location>
        <begin position="6"/>
        <end position="159"/>
    </location>
</feature>
<dbReference type="InterPro" id="IPR007848">
    <property type="entry name" value="Small_mtfrase_dom"/>
</dbReference>
<keyword evidence="1 6" id="KW-0963">Cytoplasm</keyword>
<dbReference type="Gene3D" id="3.40.50.150">
    <property type="entry name" value="Vaccinia Virus protein VP39"/>
    <property type="match status" value="2"/>
</dbReference>
<dbReference type="InterPro" id="IPR046977">
    <property type="entry name" value="RsmC/RlmG"/>
</dbReference>
<protein>
    <recommendedName>
        <fullName evidence="6">Ribosomal RNA small subunit methyltransferase C</fullName>
        <ecNumber evidence="6">2.1.1.172</ecNumber>
    </recommendedName>
    <alternativeName>
        <fullName evidence="6">16S rRNA m2G1207 methyltransferase</fullName>
    </alternativeName>
    <alternativeName>
        <fullName evidence="6">rRNA (guanine-N(2)-)-methyltransferase RsmC</fullName>
    </alternativeName>
</protein>
<dbReference type="Proteomes" id="UP000006334">
    <property type="component" value="Unassembled WGS sequence"/>
</dbReference>
<dbReference type="CDD" id="cd02440">
    <property type="entry name" value="AdoMet_MTases"/>
    <property type="match status" value="1"/>
</dbReference>